<dbReference type="InterPro" id="IPR036378">
    <property type="entry name" value="FAS1_dom_sf"/>
</dbReference>
<reference evidence="2 3" key="1">
    <citation type="journal article" date="2013" name="Genome Biol. Evol.">
        <title>Genomes of Stigonematalean cyanobacteria (subsection V) and the evolution of oxygenic photosynthesis from prokaryotes to plastids.</title>
        <authorList>
            <person name="Dagan T."/>
            <person name="Roettger M."/>
            <person name="Stucken K."/>
            <person name="Landan G."/>
            <person name="Koch R."/>
            <person name="Major P."/>
            <person name="Gould S.B."/>
            <person name="Goremykin V.V."/>
            <person name="Rippka R."/>
            <person name="Tandeau de Marsac N."/>
            <person name="Gugger M."/>
            <person name="Lockhart P.J."/>
            <person name="Allen J.F."/>
            <person name="Brune I."/>
            <person name="Maus I."/>
            <person name="Puhler A."/>
            <person name="Martin W.F."/>
        </authorList>
    </citation>
    <scope>NUCLEOTIDE SEQUENCE [LARGE SCALE GENOMIC DNA]</scope>
    <source>
        <strain evidence="2 3">PCC 7110</strain>
    </source>
</reference>
<dbReference type="Gene3D" id="2.30.180.10">
    <property type="entry name" value="FAS1 domain"/>
    <property type="match status" value="1"/>
</dbReference>
<proteinExistence type="predicted"/>
<feature type="domain" description="FAS1" evidence="1">
    <location>
        <begin position="60"/>
        <end position="190"/>
    </location>
</feature>
<evidence type="ECO:0000259" key="1">
    <source>
        <dbReference type="PROSITE" id="PS50213"/>
    </source>
</evidence>
<organism evidence="2 3">
    <name type="scientific">Scytonema hofmannii PCC 7110</name>
    <dbReference type="NCBI Taxonomy" id="128403"/>
    <lineage>
        <taxon>Bacteria</taxon>
        <taxon>Bacillati</taxon>
        <taxon>Cyanobacteriota</taxon>
        <taxon>Cyanophyceae</taxon>
        <taxon>Nostocales</taxon>
        <taxon>Scytonemataceae</taxon>
        <taxon>Scytonema</taxon>
    </lineage>
</organism>
<protein>
    <submittedName>
        <fullName evidence="2">Beta-Ig-H3/fasciclin</fullName>
    </submittedName>
</protein>
<dbReference type="Proteomes" id="UP000076925">
    <property type="component" value="Unassembled WGS sequence"/>
</dbReference>
<dbReference type="OrthoDB" id="516481at2"/>
<keyword evidence="3" id="KW-1185">Reference proteome</keyword>
<dbReference type="InterPro" id="IPR000782">
    <property type="entry name" value="FAS1_domain"/>
</dbReference>
<evidence type="ECO:0000313" key="3">
    <source>
        <dbReference type="Proteomes" id="UP000076925"/>
    </source>
</evidence>
<dbReference type="Pfam" id="PF02469">
    <property type="entry name" value="Fasciclin"/>
    <property type="match status" value="1"/>
</dbReference>
<dbReference type="STRING" id="128403.WA1_07000"/>
<dbReference type="SUPFAM" id="SSF82153">
    <property type="entry name" value="FAS1 domain"/>
    <property type="match status" value="1"/>
</dbReference>
<dbReference type="PANTHER" id="PTHR10900">
    <property type="entry name" value="PERIOSTIN-RELATED"/>
    <property type="match status" value="1"/>
</dbReference>
<dbReference type="PROSITE" id="PS50213">
    <property type="entry name" value="FAS1"/>
    <property type="match status" value="1"/>
</dbReference>
<accession>A0A139WSZ4</accession>
<gene>
    <name evidence="2" type="ORF">WA1_07000</name>
</gene>
<dbReference type="SMART" id="SM00554">
    <property type="entry name" value="FAS1"/>
    <property type="match status" value="1"/>
</dbReference>
<dbReference type="AlphaFoldDB" id="A0A139WSZ4"/>
<dbReference type="FunFam" id="2.30.180.10:FF:000032">
    <property type="entry name" value="Fasciclin domain-containing protein, putative"/>
    <property type="match status" value="1"/>
</dbReference>
<dbReference type="InterPro" id="IPR050904">
    <property type="entry name" value="Adhesion/Biosynth-related"/>
</dbReference>
<evidence type="ECO:0000313" key="2">
    <source>
        <dbReference type="EMBL" id="KYC35564.1"/>
    </source>
</evidence>
<name>A0A139WSZ4_9CYAN</name>
<dbReference type="PANTHER" id="PTHR10900:SF77">
    <property type="entry name" value="FI19380P1"/>
    <property type="match status" value="1"/>
</dbReference>
<sequence length="195" mass="21769">MKTQNSNASTSKDWFKKLACVVGITGVTTLISIPVFAKFYPPYALFQPYAARSYPYRNSERTIADTLAQEKKFANLVYELKEAGLLNTLKEGEYTLLAPTNEAFKALSKEEYQKYRQPENRAKVLKYHLVNGLVAAKDREVNGKEITTVEGHKVNVTVASDETVKLNDATGLHPSTKAKNGVIIEINKVLLPPNF</sequence>
<comment type="caution">
    <text evidence="2">The sequence shown here is derived from an EMBL/GenBank/DDBJ whole genome shotgun (WGS) entry which is preliminary data.</text>
</comment>
<dbReference type="EMBL" id="ANNX02000051">
    <property type="protein sequence ID" value="KYC35564.1"/>
    <property type="molecule type" value="Genomic_DNA"/>
</dbReference>